<keyword evidence="10" id="KW-1185">Reference proteome</keyword>
<organism evidence="9 10">
    <name type="scientific">Scytalidium lignicola</name>
    <name type="common">Hyphomycete</name>
    <dbReference type="NCBI Taxonomy" id="5539"/>
    <lineage>
        <taxon>Eukaryota</taxon>
        <taxon>Fungi</taxon>
        <taxon>Dikarya</taxon>
        <taxon>Ascomycota</taxon>
        <taxon>Pezizomycotina</taxon>
        <taxon>Leotiomycetes</taxon>
        <taxon>Leotiomycetes incertae sedis</taxon>
        <taxon>Scytalidium</taxon>
    </lineage>
</organism>
<dbReference type="PANTHER" id="PTHR40626">
    <property type="entry name" value="MIP31509P"/>
    <property type="match status" value="1"/>
</dbReference>
<dbReference type="GO" id="GO:0000981">
    <property type="term" value="F:DNA-binding transcription factor activity, RNA polymerase II-specific"/>
    <property type="evidence" value="ECO:0007669"/>
    <property type="project" value="InterPro"/>
</dbReference>
<evidence type="ECO:0000256" key="2">
    <source>
        <dbReference type="ARBA" id="ARBA00022723"/>
    </source>
</evidence>
<dbReference type="InterPro" id="IPR051059">
    <property type="entry name" value="VerF-like"/>
</dbReference>
<gene>
    <name evidence="9" type="ORF">B7463_g7335</name>
</gene>
<dbReference type="GO" id="GO:0000978">
    <property type="term" value="F:RNA polymerase II cis-regulatory region sequence-specific DNA binding"/>
    <property type="evidence" value="ECO:0007669"/>
    <property type="project" value="InterPro"/>
</dbReference>
<feature type="region of interest" description="Disordered" evidence="7">
    <location>
        <begin position="102"/>
        <end position="128"/>
    </location>
</feature>
<keyword evidence="2" id="KW-0479">Metal-binding</keyword>
<comment type="caution">
    <text evidence="9">The sequence shown here is derived from an EMBL/GenBank/DDBJ whole genome shotgun (WGS) entry which is preliminary data.</text>
</comment>
<evidence type="ECO:0000256" key="6">
    <source>
        <dbReference type="ARBA" id="ARBA00023242"/>
    </source>
</evidence>
<comment type="subcellular location">
    <subcellularLocation>
        <location evidence="1">Nucleus</location>
    </subcellularLocation>
</comment>
<feature type="non-terminal residue" evidence="9">
    <location>
        <position position="1"/>
    </location>
</feature>
<protein>
    <recommendedName>
        <fullName evidence="8">Xylanolytic transcriptional activator regulatory domain-containing protein</fullName>
    </recommendedName>
</protein>
<dbReference type="InterPro" id="IPR007219">
    <property type="entry name" value="XnlR_reg_dom"/>
</dbReference>
<accession>A0A3E2H6T5</accession>
<keyword evidence="4" id="KW-0863">Zinc-finger</keyword>
<dbReference type="EMBL" id="NCSJ02000143">
    <property type="protein sequence ID" value="RFU28991.1"/>
    <property type="molecule type" value="Genomic_DNA"/>
</dbReference>
<evidence type="ECO:0000256" key="5">
    <source>
        <dbReference type="ARBA" id="ARBA00022833"/>
    </source>
</evidence>
<dbReference type="OrthoDB" id="654211at2759"/>
<evidence type="ECO:0000259" key="8">
    <source>
        <dbReference type="Pfam" id="PF04082"/>
    </source>
</evidence>
<proteinExistence type="predicted"/>
<keyword evidence="3" id="KW-0677">Repeat</keyword>
<dbReference type="PANTHER" id="PTHR40626:SF10">
    <property type="entry name" value="C2H2-TYPE DOMAIN-CONTAINING PROTEIN"/>
    <property type="match status" value="1"/>
</dbReference>
<evidence type="ECO:0000256" key="3">
    <source>
        <dbReference type="ARBA" id="ARBA00022737"/>
    </source>
</evidence>
<dbReference type="OMA" id="THFREFT"/>
<evidence type="ECO:0000313" key="10">
    <source>
        <dbReference type="Proteomes" id="UP000258309"/>
    </source>
</evidence>
<dbReference type="GO" id="GO:0008270">
    <property type="term" value="F:zinc ion binding"/>
    <property type="evidence" value="ECO:0007669"/>
    <property type="project" value="UniProtKB-KW"/>
</dbReference>
<feature type="domain" description="Xylanolytic transcriptional activator regulatory" evidence="8">
    <location>
        <begin position="218"/>
        <end position="500"/>
    </location>
</feature>
<evidence type="ECO:0000256" key="1">
    <source>
        <dbReference type="ARBA" id="ARBA00004123"/>
    </source>
</evidence>
<evidence type="ECO:0000256" key="4">
    <source>
        <dbReference type="ARBA" id="ARBA00022771"/>
    </source>
</evidence>
<evidence type="ECO:0000256" key="7">
    <source>
        <dbReference type="SAM" id="MobiDB-lite"/>
    </source>
</evidence>
<dbReference type="Pfam" id="PF04082">
    <property type="entry name" value="Fungal_trans"/>
    <property type="match status" value="1"/>
</dbReference>
<dbReference type="CDD" id="cd12148">
    <property type="entry name" value="fungal_TF_MHR"/>
    <property type="match status" value="1"/>
</dbReference>
<name>A0A3E2H6T5_SCYLI</name>
<dbReference type="GO" id="GO:0005634">
    <property type="term" value="C:nucleus"/>
    <property type="evidence" value="ECO:0007669"/>
    <property type="project" value="UniProtKB-SubCell"/>
</dbReference>
<feature type="compositionally biased region" description="Polar residues" evidence="7">
    <location>
        <begin position="102"/>
        <end position="115"/>
    </location>
</feature>
<evidence type="ECO:0000313" key="9">
    <source>
        <dbReference type="EMBL" id="RFU28991.1"/>
    </source>
</evidence>
<sequence>MSEYTLKRNPFCASAGLHSLVEICLLAMEKWQIMQWMGMEPLDLSPEFLQNEADLTAYDQFREFGSFLDGLGGLSAEWFSYFNGRELTYNIPNPQVWDVAQNSSSAANDGPSSEPSRPMEERLETPVGSWLPPAPRAGRIVEDFPEDRHGNTVPATSRISDEQHAQIIFALEAFRDVIGPNFKLPSRHALTRYVTACFEGFIRNLPFIHHTWRVIETAMELLLAICAIGAVHCFENRISRQLYEAAKAILMARILREQDRFGPGTADFLHFHKHGTDDRVMEDRVLTTGVSELDWGSWEPIDTVPTLILLTGYAAWAQKVWFVQDALRLQRLLAQILRDLGLQDDEESVPASIERRTATAWHDWVRKESNRRAKLSAFAFIHTASIAYNVYPVVRTSEIFLRLPCTTREWNALTVSQWHAARQTVSIEQLYLQDALRLLLTKSSRPTMLDPLPAPLGNYILLHGLIQRIYLMRDLLLPLVNQTSLPREEAETLERALHSWASGFRLAPESSLDQQNDHGPIPFTCSAMLALAYIRIYQNLGPHRQLDSRDPVQIAAALSRCPPVTRDDNIISAVLYATHALSIPVRLGLDRVARSQFFFWTVRHSLSGLECAVFLSQWLSALACTIDSAPLTDAEFHILQWLRRVVEEAYAFVDFDDGDFEFHGDPAFLSLAVLKVWAHFFKKNAQWPFINVLGESLEKYHGMRVIAQGLPVPANRINDKEVWR</sequence>
<dbReference type="GO" id="GO:0000785">
    <property type="term" value="C:chromatin"/>
    <property type="evidence" value="ECO:0007669"/>
    <property type="project" value="TreeGrafter"/>
</dbReference>
<dbReference type="Proteomes" id="UP000258309">
    <property type="component" value="Unassembled WGS sequence"/>
</dbReference>
<keyword evidence="5" id="KW-0862">Zinc</keyword>
<dbReference type="AlphaFoldDB" id="A0A3E2H6T5"/>
<feature type="non-terminal residue" evidence="9">
    <location>
        <position position="724"/>
    </location>
</feature>
<keyword evidence="6" id="KW-0539">Nucleus</keyword>
<dbReference type="GO" id="GO:0006351">
    <property type="term" value="P:DNA-templated transcription"/>
    <property type="evidence" value="ECO:0007669"/>
    <property type="project" value="InterPro"/>
</dbReference>
<reference evidence="9 10" key="1">
    <citation type="submission" date="2018-05" db="EMBL/GenBank/DDBJ databases">
        <title>Draft genome sequence of Scytalidium lignicola DSM 105466, a ubiquitous saprotrophic fungus.</title>
        <authorList>
            <person name="Buettner E."/>
            <person name="Gebauer A.M."/>
            <person name="Hofrichter M."/>
            <person name="Liers C."/>
            <person name="Kellner H."/>
        </authorList>
    </citation>
    <scope>NUCLEOTIDE SEQUENCE [LARGE SCALE GENOMIC DNA]</scope>
    <source>
        <strain evidence="9 10">DSM 105466</strain>
    </source>
</reference>
<dbReference type="STRING" id="5539.A0A3E2H6T5"/>